<keyword evidence="1" id="KW-0694">RNA-binding</keyword>
<feature type="compositionally biased region" description="Gly residues" evidence="2">
    <location>
        <begin position="254"/>
        <end position="265"/>
    </location>
</feature>
<gene>
    <name evidence="3" type="ORF">DCAR_0831424</name>
</gene>
<dbReference type="PANTHER" id="PTHR48024">
    <property type="entry name" value="GEO13361P1-RELATED"/>
    <property type="match status" value="1"/>
</dbReference>
<dbReference type="Proteomes" id="UP000077755">
    <property type="component" value="Chromosome 8"/>
</dbReference>
<dbReference type="PROSITE" id="PS50102">
    <property type="entry name" value="RRM"/>
    <property type="match status" value="2"/>
</dbReference>
<feature type="region of interest" description="Disordered" evidence="2">
    <location>
        <begin position="323"/>
        <end position="405"/>
    </location>
</feature>
<feature type="compositionally biased region" description="Low complexity" evidence="2">
    <location>
        <begin position="377"/>
        <end position="389"/>
    </location>
</feature>
<dbReference type="GO" id="GO:0005634">
    <property type="term" value="C:nucleus"/>
    <property type="evidence" value="ECO:0007669"/>
    <property type="project" value="TreeGrafter"/>
</dbReference>
<feature type="region of interest" description="Disordered" evidence="2">
    <location>
        <begin position="1"/>
        <end position="27"/>
    </location>
</feature>
<dbReference type="OrthoDB" id="1875751at2759"/>
<proteinExistence type="predicted"/>
<dbReference type="InterPro" id="IPR012677">
    <property type="entry name" value="Nucleotide-bd_a/b_plait_sf"/>
</dbReference>
<feature type="compositionally biased region" description="Gly residues" evidence="2">
    <location>
        <begin position="336"/>
        <end position="348"/>
    </location>
</feature>
<dbReference type="KEGG" id="dcr:108199410"/>
<feature type="region of interest" description="Disordered" evidence="2">
    <location>
        <begin position="241"/>
        <end position="265"/>
    </location>
</feature>
<dbReference type="OMA" id="RMPQSSA"/>
<reference evidence="3" key="2">
    <citation type="submission" date="2022-03" db="EMBL/GenBank/DDBJ databases">
        <title>Draft title - Genomic analysis of global carrot germplasm unveils the trajectory of domestication and the origin of high carotenoid orange carrot.</title>
        <authorList>
            <person name="Iorizzo M."/>
            <person name="Ellison S."/>
            <person name="Senalik D."/>
            <person name="Macko-Podgorni A."/>
            <person name="Grzebelus D."/>
            <person name="Bostan H."/>
            <person name="Rolling W."/>
            <person name="Curaba J."/>
            <person name="Simon P."/>
        </authorList>
    </citation>
    <scope>NUCLEOTIDE SEQUENCE</scope>
    <source>
        <tissue evidence="3">Leaf</tissue>
    </source>
</reference>
<dbReference type="Pfam" id="PF00076">
    <property type="entry name" value="RRM_1"/>
    <property type="match status" value="2"/>
</dbReference>
<sequence>MDLSKKRKTDENGGVFTESPPQNTHQLSPEDIKKILEPFTKEQLLEIVQSSITRDPLTLSAVRTIADNDPAQRKLFIRGLGWETSTEKLQAVFSGFGEVAEAIVITDKNSGKSKGYGFVTFKHIDGAVLALREPNKKIDGRVTVTQLAASGVGGGNVGGVDVSMRKIYVGNIPFEISSERLLGVFEGFGEIEEGPLGFDKQSGKAKGFAFFVYKTEEGARNSLAEPMKVIDGFQVNCKYATDGKKPRPGENVGQPGGGNPGYGYQGGVGQFGGPGQYGGFGGGMQVQQGGHQGPMVNSGPGFGNQGPGQGVYSSHVGGGYGGNGQQFGTGLLQPGEYGGGSNNMGTGSGYRMPPSSGGVPPIGGYQDGGSYGLPSTGYGQPQLPQQSGPRGPPGGMYQGVPPHYY</sequence>
<dbReference type="AlphaFoldDB" id="A0A175YN82"/>
<accession>A0A175YN82</accession>
<evidence type="ECO:0000313" key="4">
    <source>
        <dbReference type="Proteomes" id="UP000077755"/>
    </source>
</evidence>
<dbReference type="InterPro" id="IPR000504">
    <property type="entry name" value="RRM_dom"/>
</dbReference>
<organism evidence="3 4">
    <name type="scientific">Daucus carota subsp. sativus</name>
    <name type="common">Carrot</name>
    <dbReference type="NCBI Taxonomy" id="79200"/>
    <lineage>
        <taxon>Eukaryota</taxon>
        <taxon>Viridiplantae</taxon>
        <taxon>Streptophyta</taxon>
        <taxon>Embryophyta</taxon>
        <taxon>Tracheophyta</taxon>
        <taxon>Spermatophyta</taxon>
        <taxon>Magnoliopsida</taxon>
        <taxon>eudicotyledons</taxon>
        <taxon>Gunneridae</taxon>
        <taxon>Pentapetalae</taxon>
        <taxon>asterids</taxon>
        <taxon>campanulids</taxon>
        <taxon>Apiales</taxon>
        <taxon>Apiaceae</taxon>
        <taxon>Apioideae</taxon>
        <taxon>Scandiceae</taxon>
        <taxon>Daucinae</taxon>
        <taxon>Daucus</taxon>
        <taxon>Daucus sect. Daucus</taxon>
    </lineage>
</organism>
<evidence type="ECO:0000313" key="3">
    <source>
        <dbReference type="EMBL" id="WOH11928.1"/>
    </source>
</evidence>
<dbReference type="EMBL" id="CP093350">
    <property type="protein sequence ID" value="WOH11928.1"/>
    <property type="molecule type" value="Genomic_DNA"/>
</dbReference>
<dbReference type="PANTHER" id="PTHR48024:SF25">
    <property type="entry name" value="UBP1-ASSOCIATED PROTEIN 2C"/>
    <property type="match status" value="1"/>
</dbReference>
<dbReference type="Gene3D" id="3.30.70.330">
    <property type="match status" value="2"/>
</dbReference>
<dbReference type="InterPro" id="IPR050886">
    <property type="entry name" value="RNA-binding_reg"/>
</dbReference>
<dbReference type="InterPro" id="IPR035979">
    <property type="entry name" value="RBD_domain_sf"/>
</dbReference>
<dbReference type="SMART" id="SM00360">
    <property type="entry name" value="RRM"/>
    <property type="match status" value="2"/>
</dbReference>
<dbReference type="Gramene" id="KZM84568">
    <property type="protein sequence ID" value="KZM84568"/>
    <property type="gene ID" value="DCAR_028010"/>
</dbReference>
<dbReference type="SUPFAM" id="SSF54928">
    <property type="entry name" value="RNA-binding domain, RBD"/>
    <property type="match status" value="2"/>
</dbReference>
<reference evidence="3" key="1">
    <citation type="journal article" date="2016" name="Nat. Genet.">
        <title>A high-quality carrot genome assembly provides new insights into carotenoid accumulation and asterid genome evolution.</title>
        <authorList>
            <person name="Iorizzo M."/>
            <person name="Ellison S."/>
            <person name="Senalik D."/>
            <person name="Zeng P."/>
            <person name="Satapoomin P."/>
            <person name="Huang J."/>
            <person name="Bowman M."/>
            <person name="Iovene M."/>
            <person name="Sanseverino W."/>
            <person name="Cavagnaro P."/>
            <person name="Yildiz M."/>
            <person name="Macko-Podgorni A."/>
            <person name="Moranska E."/>
            <person name="Grzebelus E."/>
            <person name="Grzebelus D."/>
            <person name="Ashrafi H."/>
            <person name="Zheng Z."/>
            <person name="Cheng S."/>
            <person name="Spooner D."/>
            <person name="Van Deynze A."/>
            <person name="Simon P."/>
        </authorList>
    </citation>
    <scope>NUCLEOTIDE SEQUENCE</scope>
    <source>
        <tissue evidence="3">Leaf</tissue>
    </source>
</reference>
<evidence type="ECO:0000256" key="2">
    <source>
        <dbReference type="SAM" id="MobiDB-lite"/>
    </source>
</evidence>
<protein>
    <submittedName>
        <fullName evidence="3">Uncharacterized protein</fullName>
    </submittedName>
</protein>
<evidence type="ECO:0000256" key="1">
    <source>
        <dbReference type="ARBA" id="ARBA00022884"/>
    </source>
</evidence>
<feature type="compositionally biased region" description="Low complexity" evidence="2">
    <location>
        <begin position="349"/>
        <end position="364"/>
    </location>
</feature>
<name>A0A175YN82_DAUCS</name>
<keyword evidence="4" id="KW-1185">Reference proteome</keyword>
<dbReference type="GO" id="GO:0003723">
    <property type="term" value="F:RNA binding"/>
    <property type="evidence" value="ECO:0007669"/>
    <property type="project" value="UniProtKB-UniRule"/>
</dbReference>